<comment type="caution">
    <text evidence="1">The sequence shown here is derived from an EMBL/GenBank/DDBJ whole genome shotgun (WGS) entry which is preliminary data.</text>
</comment>
<name>A0A316TS02_9BACT</name>
<accession>A0A316TS02</accession>
<keyword evidence="2" id="KW-1185">Reference proteome</keyword>
<organism evidence="1 2">
    <name type="scientific">Rhodohalobacter mucosus</name>
    <dbReference type="NCBI Taxonomy" id="2079485"/>
    <lineage>
        <taxon>Bacteria</taxon>
        <taxon>Pseudomonadati</taxon>
        <taxon>Balneolota</taxon>
        <taxon>Balneolia</taxon>
        <taxon>Balneolales</taxon>
        <taxon>Balneolaceae</taxon>
        <taxon>Rhodohalobacter</taxon>
    </lineage>
</organism>
<proteinExistence type="predicted"/>
<sequence length="349" mass="40425">MQAKYGIENMTGIRADTTGYELFHIRPEESIWYGSWVEDQCKDSEGNDLPENSGRTCRTQDFSSVDTIRTKSYQTAIDSTLAQKLISLWEEMLVRSSYKQVSNTMSTGGVTLQYSAFKFGYGQMIGYSRNPDQYTYTGELANISFLMLQAARTESAIDTDSLINQIDYRADSLLGELLDYGNKAPERARNNTVLKGCVDEYRNMTNSIYCWQGYLNNDEKPYLIVANKRDEEFVFEILEISDSAVTNRVHILPVISINSPYKWDDKFSGWQNYLLEPWDIFDLMTNTKNNELQVFGYREFSLENENIFYQPNSVIIRFDGLLSGRDKRERLDINGDHEWFKITSLFKDD</sequence>
<evidence type="ECO:0000313" key="1">
    <source>
        <dbReference type="EMBL" id="PWN06638.1"/>
    </source>
</evidence>
<dbReference type="EMBL" id="QGGB01000006">
    <property type="protein sequence ID" value="PWN06638.1"/>
    <property type="molecule type" value="Genomic_DNA"/>
</dbReference>
<reference evidence="1 2" key="1">
    <citation type="submission" date="2018-05" db="EMBL/GenBank/DDBJ databases">
        <title>Rhodohalobacter halophilus gen. nov., sp. nov., a moderately halophilic member of the family Balneolaceae.</title>
        <authorList>
            <person name="Liu Z.-W."/>
        </authorList>
    </citation>
    <scope>NUCLEOTIDE SEQUENCE [LARGE SCALE GENOMIC DNA]</scope>
    <source>
        <strain evidence="1 2">8A47</strain>
    </source>
</reference>
<protein>
    <submittedName>
        <fullName evidence="1">Uncharacterized protein</fullName>
    </submittedName>
</protein>
<dbReference type="AlphaFoldDB" id="A0A316TS02"/>
<gene>
    <name evidence="1" type="ORF">DDZ15_08980</name>
</gene>
<evidence type="ECO:0000313" key="2">
    <source>
        <dbReference type="Proteomes" id="UP000245533"/>
    </source>
</evidence>
<dbReference type="Proteomes" id="UP000245533">
    <property type="component" value="Unassembled WGS sequence"/>
</dbReference>